<dbReference type="PROSITE" id="PS50097">
    <property type="entry name" value="BTB"/>
    <property type="match status" value="1"/>
</dbReference>
<accession>A0A8K0EQ87</accession>
<evidence type="ECO:0000313" key="5">
    <source>
        <dbReference type="Proteomes" id="UP000838412"/>
    </source>
</evidence>
<evidence type="ECO:0000256" key="2">
    <source>
        <dbReference type="ARBA" id="ARBA00022737"/>
    </source>
</evidence>
<dbReference type="InterPro" id="IPR011333">
    <property type="entry name" value="SKP1/BTB/POZ_sf"/>
</dbReference>
<dbReference type="CDD" id="cd18186">
    <property type="entry name" value="BTB_POZ_ZBTB_KLHL-like"/>
    <property type="match status" value="1"/>
</dbReference>
<protein>
    <submittedName>
        <fullName evidence="4">KLHL29 protein</fullName>
    </submittedName>
</protein>
<dbReference type="InterPro" id="IPR015915">
    <property type="entry name" value="Kelch-typ_b-propeller"/>
</dbReference>
<dbReference type="InterPro" id="IPR000210">
    <property type="entry name" value="BTB/POZ_dom"/>
</dbReference>
<keyword evidence="2" id="KW-0677">Repeat</keyword>
<sequence length="624" mass="70317">MAVYHILRRLVSAWAASRQSAADKVEVSVSVEKDDGGQREDEFTEIFGPGDKHERAFYRRLNEQREAGHFCDVAVVVEGRNFPAHRCVLAAQSDYFLGLFNQAFKEGQQKEVKVREISADAMEQVLTFLYTGSCSVNVWTAVEVLQAADMLLLADLKQRMVDYLANLLDLAKKLSPDSVLFMYRLGQKYNSDKLELAARDKIMTEFFVFAMTEDFLDMTKDELATFLTDNKRVIGGKKVTAESREELVFQSVLRWVQADSSREQHIKELMFNVRFPLMQASYVIDVVMKEPLIRAACPEFIDEAMEYQITEEGKRGDLQTSRTRPVLTVSDSVICALKQDGSRAHLACFVMKHNRWYELQTLCLQGGESVTCATTFGSGPALSLMVGTSSGRVYDVQVTQLVELSTRLPGNVACDKLVSVNGSKNVYALCSERNPSTGSIVSRMFSLSVEHSIDTASCEELPGLPFPLIQYEAVVQQQKIWVLGESADPGQAYKTLQCFDVSSSTWSDSVVPLTFLPKTPHVACLPIPASKSALCFPYKKSMLRFCERVAKWAEVRHFGLPSPSDTVDDYHIMLQQFGWHLLRKRPVNGQCPYLWQSMLRPGQDWHYKPSLPWDGCTIFFGTSQ</sequence>
<keyword evidence="1" id="KW-0880">Kelch repeat</keyword>
<evidence type="ECO:0000256" key="1">
    <source>
        <dbReference type="ARBA" id="ARBA00022441"/>
    </source>
</evidence>
<name>A0A8K0EQ87_BRALA</name>
<dbReference type="Gene3D" id="2.120.10.80">
    <property type="entry name" value="Kelch-type beta propeller"/>
    <property type="match status" value="1"/>
</dbReference>
<dbReference type="SUPFAM" id="SSF117281">
    <property type="entry name" value="Kelch motif"/>
    <property type="match status" value="1"/>
</dbReference>
<proteinExistence type="predicted"/>
<dbReference type="Pfam" id="PF00651">
    <property type="entry name" value="BTB"/>
    <property type="match status" value="1"/>
</dbReference>
<reference evidence="4" key="1">
    <citation type="submission" date="2022-01" db="EMBL/GenBank/DDBJ databases">
        <authorList>
            <person name="Braso-Vives M."/>
        </authorList>
    </citation>
    <scope>NUCLEOTIDE SEQUENCE</scope>
</reference>
<organism evidence="4 5">
    <name type="scientific">Branchiostoma lanceolatum</name>
    <name type="common">Common lancelet</name>
    <name type="synonym">Amphioxus lanceolatum</name>
    <dbReference type="NCBI Taxonomy" id="7740"/>
    <lineage>
        <taxon>Eukaryota</taxon>
        <taxon>Metazoa</taxon>
        <taxon>Chordata</taxon>
        <taxon>Cephalochordata</taxon>
        <taxon>Leptocardii</taxon>
        <taxon>Amphioxiformes</taxon>
        <taxon>Branchiostomatidae</taxon>
        <taxon>Branchiostoma</taxon>
    </lineage>
</organism>
<dbReference type="OrthoDB" id="1893551at2759"/>
<dbReference type="Gene3D" id="1.25.40.420">
    <property type="match status" value="1"/>
</dbReference>
<dbReference type="SMART" id="SM00875">
    <property type="entry name" value="BACK"/>
    <property type="match status" value="1"/>
</dbReference>
<dbReference type="SUPFAM" id="SSF54695">
    <property type="entry name" value="POZ domain"/>
    <property type="match status" value="1"/>
</dbReference>
<dbReference type="Pfam" id="PF07707">
    <property type="entry name" value="BACK"/>
    <property type="match status" value="1"/>
</dbReference>
<gene>
    <name evidence="4" type="primary">KLHL29</name>
    <name evidence="4" type="ORF">BLAG_LOCUS17403</name>
</gene>
<dbReference type="PANTHER" id="PTHR45632">
    <property type="entry name" value="LD33804P"/>
    <property type="match status" value="1"/>
</dbReference>
<feature type="domain" description="BTB" evidence="3">
    <location>
        <begin position="71"/>
        <end position="138"/>
    </location>
</feature>
<dbReference type="EMBL" id="OV696689">
    <property type="protein sequence ID" value="CAH1262255.1"/>
    <property type="molecule type" value="Genomic_DNA"/>
</dbReference>
<evidence type="ECO:0000259" key="3">
    <source>
        <dbReference type="PROSITE" id="PS50097"/>
    </source>
</evidence>
<dbReference type="PANTHER" id="PTHR45632:SF5">
    <property type="entry name" value="KELCH-LIKE PROTEIN 22"/>
    <property type="match status" value="1"/>
</dbReference>
<dbReference type="Gene3D" id="3.30.710.10">
    <property type="entry name" value="Potassium Channel Kv1.1, Chain A"/>
    <property type="match status" value="1"/>
</dbReference>
<dbReference type="InterPro" id="IPR011705">
    <property type="entry name" value="BACK"/>
</dbReference>
<keyword evidence="5" id="KW-1185">Reference proteome</keyword>
<dbReference type="Proteomes" id="UP000838412">
    <property type="component" value="Chromosome 4"/>
</dbReference>
<dbReference type="AlphaFoldDB" id="A0A8K0EQ87"/>
<evidence type="ECO:0000313" key="4">
    <source>
        <dbReference type="EMBL" id="CAH1262255.1"/>
    </source>
</evidence>
<dbReference type="SMART" id="SM00225">
    <property type="entry name" value="BTB"/>
    <property type="match status" value="1"/>
</dbReference>